<accession>A0A0S6UFX9</accession>
<sequence>MLLKGEIVFSYFHLGAKITEILVETAPGRLHTATCPRTSNRTTASRSPAFFGPVQETDILGYHVRYRTFLAVGGFVGTRLQAAIYGHQATFAQVVGAGFGQLAPDGNPDEVSTPFPLLVDKITVYRQGKGSHGYTAGCITQLGVTGEAAD</sequence>
<reference evidence="1" key="1">
    <citation type="journal article" date="2014" name="Gene">
        <title>Genome-guided analysis of transformation efficiency and carbon dioxide assimilation by Moorella thermoacetica Y72.</title>
        <authorList>
            <person name="Tsukahara K."/>
            <person name="Kita A."/>
            <person name="Nakashimada Y."/>
            <person name="Hoshino T."/>
            <person name="Murakami K."/>
        </authorList>
    </citation>
    <scope>NUCLEOTIDE SEQUENCE [LARGE SCALE GENOMIC DNA]</scope>
    <source>
        <strain evidence="1">Y72</strain>
    </source>
</reference>
<organism evidence="1">
    <name type="scientific">Moorella thermoacetica Y72</name>
    <dbReference type="NCBI Taxonomy" id="1325331"/>
    <lineage>
        <taxon>Bacteria</taxon>
        <taxon>Bacillati</taxon>
        <taxon>Bacillota</taxon>
        <taxon>Clostridia</taxon>
        <taxon>Neomoorellales</taxon>
        <taxon>Neomoorellaceae</taxon>
        <taxon>Neomoorella</taxon>
    </lineage>
</organism>
<evidence type="ECO:0000313" key="1">
    <source>
        <dbReference type="EMBL" id="GAF25899.1"/>
    </source>
</evidence>
<dbReference type="Proteomes" id="UP000063718">
    <property type="component" value="Unassembled WGS sequence"/>
</dbReference>
<name>A0A0S6UFX9_NEOTH</name>
<protein>
    <submittedName>
        <fullName evidence="1">Permeases of the major facilitator superfamily</fullName>
    </submittedName>
</protein>
<dbReference type="EMBL" id="DF238840">
    <property type="protein sequence ID" value="GAF25899.1"/>
    <property type="molecule type" value="Genomic_DNA"/>
</dbReference>
<gene>
    <name evidence="1" type="ORF">MTY_1236</name>
</gene>
<dbReference type="AlphaFoldDB" id="A0A0S6UFX9"/>
<proteinExistence type="predicted"/>